<accession>A0A1H1WBF6</accession>
<dbReference type="STRING" id="1136497.SAMN04489752_2918"/>
<name>A0A1H1WBF6_9MICO</name>
<protein>
    <recommendedName>
        <fullName evidence="3">DUF1269 domain-containing protein</fullName>
    </recommendedName>
</protein>
<reference evidence="2" key="1">
    <citation type="submission" date="2016-10" db="EMBL/GenBank/DDBJ databases">
        <authorList>
            <person name="Varghese N."/>
            <person name="Submissions S."/>
        </authorList>
    </citation>
    <scope>NUCLEOTIDE SEQUENCE [LARGE SCALE GENOMIC DNA]</scope>
    <source>
        <strain evidence="2">DSM 23676</strain>
    </source>
</reference>
<evidence type="ECO:0008006" key="3">
    <source>
        <dbReference type="Google" id="ProtNLM"/>
    </source>
</evidence>
<organism evidence="1 2">
    <name type="scientific">Brevibacterium siliguriense</name>
    <dbReference type="NCBI Taxonomy" id="1136497"/>
    <lineage>
        <taxon>Bacteria</taxon>
        <taxon>Bacillati</taxon>
        <taxon>Actinomycetota</taxon>
        <taxon>Actinomycetes</taxon>
        <taxon>Micrococcales</taxon>
        <taxon>Brevibacteriaceae</taxon>
        <taxon>Brevibacterium</taxon>
    </lineage>
</organism>
<gene>
    <name evidence="1" type="ORF">SAMN04489752_2918</name>
</gene>
<evidence type="ECO:0000313" key="1">
    <source>
        <dbReference type="EMBL" id="SDS94302.1"/>
    </source>
</evidence>
<dbReference type="EMBL" id="LT629766">
    <property type="protein sequence ID" value="SDS94302.1"/>
    <property type="molecule type" value="Genomic_DNA"/>
</dbReference>
<dbReference type="Proteomes" id="UP000199597">
    <property type="component" value="Chromosome I"/>
</dbReference>
<evidence type="ECO:0000313" key="2">
    <source>
        <dbReference type="Proteomes" id="UP000199597"/>
    </source>
</evidence>
<sequence length="143" mass="15692">MTEFRYGPVELYLVELDGNRPESETIAALKQMVASGTVRVLDILLVSRDDDGELTTIETAHEMTKLGLTDAEPLEPGLTGEADVSALAEYIPLGRTAFVIALELTYQRELSQRLAESGSRVLRTERIPAPIVNAMVDVLMDES</sequence>
<dbReference type="AlphaFoldDB" id="A0A1H1WBF6"/>
<keyword evidence="2" id="KW-1185">Reference proteome</keyword>
<dbReference type="Pfam" id="PF19850">
    <property type="entry name" value="DUF6325"/>
    <property type="match status" value="1"/>
</dbReference>
<proteinExistence type="predicted"/>
<dbReference type="RefSeq" id="WP_092015365.1">
    <property type="nucleotide sequence ID" value="NZ_LT629766.1"/>
</dbReference>
<dbReference type="OrthoDB" id="4464342at2"/>
<dbReference type="InterPro" id="IPR046288">
    <property type="entry name" value="DUF6325"/>
</dbReference>